<feature type="compositionally biased region" description="Basic and acidic residues" evidence="1">
    <location>
        <begin position="99"/>
        <end position="113"/>
    </location>
</feature>
<dbReference type="AlphaFoldDB" id="A0A8S1B2U6"/>
<proteinExistence type="predicted"/>
<organism evidence="2 3">
    <name type="scientific">Arctia plantaginis</name>
    <name type="common">Wood tiger moth</name>
    <name type="synonym">Phalaena plantaginis</name>
    <dbReference type="NCBI Taxonomy" id="874455"/>
    <lineage>
        <taxon>Eukaryota</taxon>
        <taxon>Metazoa</taxon>
        <taxon>Ecdysozoa</taxon>
        <taxon>Arthropoda</taxon>
        <taxon>Hexapoda</taxon>
        <taxon>Insecta</taxon>
        <taxon>Pterygota</taxon>
        <taxon>Neoptera</taxon>
        <taxon>Endopterygota</taxon>
        <taxon>Lepidoptera</taxon>
        <taxon>Glossata</taxon>
        <taxon>Ditrysia</taxon>
        <taxon>Noctuoidea</taxon>
        <taxon>Erebidae</taxon>
        <taxon>Arctiinae</taxon>
        <taxon>Arctia</taxon>
    </lineage>
</organism>
<feature type="region of interest" description="Disordered" evidence="1">
    <location>
        <begin position="132"/>
        <end position="210"/>
    </location>
</feature>
<feature type="region of interest" description="Disordered" evidence="1">
    <location>
        <begin position="257"/>
        <end position="291"/>
    </location>
</feature>
<protein>
    <submittedName>
        <fullName evidence="2">Uncharacterized protein</fullName>
    </submittedName>
</protein>
<feature type="compositionally biased region" description="Basic and acidic residues" evidence="1">
    <location>
        <begin position="48"/>
        <end position="63"/>
    </location>
</feature>
<feature type="compositionally biased region" description="Basic and acidic residues" evidence="1">
    <location>
        <begin position="1"/>
        <end position="22"/>
    </location>
</feature>
<accession>A0A8S1B2U6</accession>
<keyword evidence="3" id="KW-1185">Reference proteome</keyword>
<comment type="caution">
    <text evidence="2">The sequence shown here is derived from an EMBL/GenBank/DDBJ whole genome shotgun (WGS) entry which is preliminary data.</text>
</comment>
<evidence type="ECO:0000256" key="1">
    <source>
        <dbReference type="SAM" id="MobiDB-lite"/>
    </source>
</evidence>
<evidence type="ECO:0000313" key="3">
    <source>
        <dbReference type="Proteomes" id="UP000494106"/>
    </source>
</evidence>
<gene>
    <name evidence="2" type="ORF">APLA_LOCUS13326</name>
</gene>
<feature type="compositionally biased region" description="Low complexity" evidence="1">
    <location>
        <begin position="156"/>
        <end position="167"/>
    </location>
</feature>
<sequence length="454" mass="51774">MVRRSEQNEKKIDVKVKDRGDSKTLAPKFNNARLKKEEITPKMVYPDGDSKKVSISQRPEKNKINMKPLKEDLRPAVAGDFKPPKLNVIMKTPMQENNKNLETEDAKMERKTVAMEAQKRAVLELKRIRQKYALKGKTSSEPTHQVKRESPSKLTSVKSEVKNSSVEPISKPQDSPQRKENDENCDTAAKDATEDVKKPKEGTKDKRKPLIKTIRGKNGCLKAVTFVEQKTKRTVLDINIPNPATCTKVVNPCKYTDTRSLEPPSVAPSIKEKPAYNRKKSPRRRELKRVRRTADNSIHDIRDARSPSTEVAKWAPSSVNQETKPYYEAWVNTRLTAISKYRKNDNWSSIPSTVVHLQDVPNATLSAPEPVVDSEANIEPDENDDGLIIEKDNKEDNFQPISGRRIIDINYFLQEFQEKARHNNLFNCQSSNLKEEMDLYRSLNLSAICVKKSV</sequence>
<dbReference type="OrthoDB" id="6922652at2759"/>
<evidence type="ECO:0000313" key="2">
    <source>
        <dbReference type="EMBL" id="CAB3252169.1"/>
    </source>
</evidence>
<feature type="compositionally biased region" description="Basic residues" evidence="1">
    <location>
        <begin position="276"/>
        <end position="291"/>
    </location>
</feature>
<reference evidence="2 3" key="1">
    <citation type="submission" date="2020-04" db="EMBL/GenBank/DDBJ databases">
        <authorList>
            <person name="Wallbank WR R."/>
            <person name="Pardo Diaz C."/>
            <person name="Kozak K."/>
            <person name="Martin S."/>
            <person name="Jiggins C."/>
            <person name="Moest M."/>
            <person name="Warren A I."/>
            <person name="Byers J.R.P. K."/>
            <person name="Montejo-Kovacevich G."/>
            <person name="Yen C E."/>
        </authorList>
    </citation>
    <scope>NUCLEOTIDE SEQUENCE [LARGE SCALE GENOMIC DNA]</scope>
</reference>
<dbReference type="EMBL" id="CADEBC010000553">
    <property type="protein sequence ID" value="CAB3252169.1"/>
    <property type="molecule type" value="Genomic_DNA"/>
</dbReference>
<name>A0A8S1B2U6_ARCPL</name>
<feature type="compositionally biased region" description="Basic and acidic residues" evidence="1">
    <location>
        <begin position="176"/>
        <end position="204"/>
    </location>
</feature>
<feature type="region of interest" description="Disordered" evidence="1">
    <location>
        <begin position="1"/>
        <end position="25"/>
    </location>
</feature>
<feature type="region of interest" description="Disordered" evidence="1">
    <location>
        <begin position="92"/>
        <end position="113"/>
    </location>
</feature>
<dbReference type="Proteomes" id="UP000494106">
    <property type="component" value="Unassembled WGS sequence"/>
</dbReference>
<feature type="region of interest" description="Disordered" evidence="1">
    <location>
        <begin position="43"/>
        <end position="63"/>
    </location>
</feature>